<dbReference type="Pfam" id="PF00583">
    <property type="entry name" value="Acetyltransf_1"/>
    <property type="match status" value="1"/>
</dbReference>
<evidence type="ECO:0000313" key="2">
    <source>
        <dbReference type="EMBL" id="QPR74103.1"/>
    </source>
</evidence>
<dbReference type="EMBL" id="NILC01000010">
    <property type="protein sequence ID" value="TWL31783.1"/>
    <property type="molecule type" value="Genomic_DNA"/>
</dbReference>
<dbReference type="PANTHER" id="PTHR43617">
    <property type="entry name" value="L-AMINO ACID N-ACETYLTRANSFERASE"/>
    <property type="match status" value="1"/>
</dbReference>
<evidence type="ECO:0000313" key="5">
    <source>
        <dbReference type="Proteomes" id="UP000595038"/>
    </source>
</evidence>
<reference evidence="2 5" key="2">
    <citation type="submission" date="2020-12" db="EMBL/GenBank/DDBJ databases">
        <title>FDA dAtabase for Regulatory Grade micrObial Sequences (FDA-ARGOS): Supporting development and validation of Infectious Disease Dx tests.</title>
        <authorList>
            <person name="Nelson B."/>
            <person name="Plummer A."/>
            <person name="Tallon L."/>
            <person name="Sadzewicz L."/>
            <person name="Zhao X."/>
            <person name="Boylan J."/>
            <person name="Ott S."/>
            <person name="Bowen H."/>
            <person name="Vavikolanu K."/>
            <person name="Mehta A."/>
            <person name="Aluvathingal J."/>
            <person name="Nadendla S."/>
            <person name="Myers T."/>
            <person name="Yan Y."/>
            <person name="Sichtig H."/>
        </authorList>
    </citation>
    <scope>NUCLEOTIDE SEQUENCE [LARGE SCALE GENOMIC DNA]</scope>
    <source>
        <strain evidence="2 5">FDAARGOS_923</strain>
    </source>
</reference>
<dbReference type="RefSeq" id="WP_003185209.1">
    <property type="nucleotide sequence ID" value="NZ_CAJCKC010000020.1"/>
</dbReference>
<protein>
    <submittedName>
        <fullName evidence="3">Acetyltransferase YpeA</fullName>
    </submittedName>
    <submittedName>
        <fullName evidence="2">GNAT family N-acetyltransferase</fullName>
    </submittedName>
</protein>
<evidence type="ECO:0000313" key="4">
    <source>
        <dbReference type="Proteomes" id="UP000435910"/>
    </source>
</evidence>
<dbReference type="EMBL" id="CP065647">
    <property type="protein sequence ID" value="QPR74103.1"/>
    <property type="molecule type" value="Genomic_DNA"/>
</dbReference>
<dbReference type="Gene3D" id="3.40.630.30">
    <property type="match status" value="1"/>
</dbReference>
<dbReference type="InterPro" id="IPR050276">
    <property type="entry name" value="MshD_Acetyltransferase"/>
</dbReference>
<proteinExistence type="predicted"/>
<dbReference type="GO" id="GO:0016747">
    <property type="term" value="F:acyltransferase activity, transferring groups other than amino-acyl groups"/>
    <property type="evidence" value="ECO:0007669"/>
    <property type="project" value="InterPro"/>
</dbReference>
<dbReference type="InterPro" id="IPR016181">
    <property type="entry name" value="Acyl_CoA_acyltransferase"/>
</dbReference>
<dbReference type="InterPro" id="IPR000182">
    <property type="entry name" value="GNAT_dom"/>
</dbReference>
<evidence type="ECO:0000313" key="3">
    <source>
        <dbReference type="EMBL" id="TWL31783.1"/>
    </source>
</evidence>
<reference evidence="3 4" key="1">
    <citation type="submission" date="2019-06" db="EMBL/GenBank/DDBJ databases">
        <title>Genome sequence analysis of &gt;100 Bacillus licheniformis strains suggests intrinsic resistance to this species.</title>
        <authorList>
            <person name="Wels M."/>
            <person name="Siezen R.J."/>
            <person name="Johansen E."/>
            <person name="Stuer-Lauridsen B."/>
            <person name="Bjerre K."/>
            <person name="Nielsen B.K.K."/>
        </authorList>
    </citation>
    <scope>NUCLEOTIDE SEQUENCE [LARGE SCALE GENOMIC DNA]</scope>
    <source>
        <strain evidence="3 4">BAC-16736</strain>
    </source>
</reference>
<dbReference type="PROSITE" id="PS51186">
    <property type="entry name" value="GNAT"/>
    <property type="match status" value="1"/>
</dbReference>
<dbReference type="SUPFAM" id="SSF55729">
    <property type="entry name" value="Acyl-CoA N-acyltransferases (Nat)"/>
    <property type="match status" value="1"/>
</dbReference>
<dbReference type="AlphaFoldDB" id="A0A415J7T1"/>
<evidence type="ECO:0000259" key="1">
    <source>
        <dbReference type="PROSITE" id="PS51186"/>
    </source>
</evidence>
<feature type="domain" description="N-acetyltransferase" evidence="1">
    <location>
        <begin position="3"/>
        <end position="161"/>
    </location>
</feature>
<dbReference type="PANTHER" id="PTHR43617:SF22">
    <property type="entry name" value="L-AMINO ACID N-ACETYLTRANSFERASE AAAT"/>
    <property type="match status" value="1"/>
</dbReference>
<gene>
    <name evidence="3" type="ORF">CHCC16736_0951</name>
    <name evidence="2" type="ORF">I6G80_07515</name>
</gene>
<name>A0A415J7T1_BACLI</name>
<sequence>MECKIRKMKKKDIPQVQQIAKTSWNHTYEGIIPFDIQEKFLQKAYNDERMQQRLEHSLMLVSEADGKIVGFANYSFVREGGVAYLAAVYLAPEYQGKGIGTALLEEGINHLKGVKKIFVEVEKENRTGKNFYKAKGFEDVAEYDEDFEGHILKTVRMALHV</sequence>
<keyword evidence="3" id="KW-0808">Transferase</keyword>
<organism evidence="3 4">
    <name type="scientific">Bacillus licheniformis</name>
    <dbReference type="NCBI Taxonomy" id="1402"/>
    <lineage>
        <taxon>Bacteria</taxon>
        <taxon>Bacillati</taxon>
        <taxon>Bacillota</taxon>
        <taxon>Bacilli</taxon>
        <taxon>Bacillales</taxon>
        <taxon>Bacillaceae</taxon>
        <taxon>Bacillus</taxon>
    </lineage>
</organism>
<dbReference type="Proteomes" id="UP000435910">
    <property type="component" value="Unassembled WGS sequence"/>
</dbReference>
<dbReference type="CDD" id="cd04301">
    <property type="entry name" value="NAT_SF"/>
    <property type="match status" value="1"/>
</dbReference>
<accession>A0A415J7T1</accession>
<dbReference type="Proteomes" id="UP000595038">
    <property type="component" value="Chromosome"/>
</dbReference>